<dbReference type="OrthoDB" id="3393679at2"/>
<name>A0A1N5UTD2_9ACTN</name>
<keyword evidence="1" id="KW-0732">Signal</keyword>
<dbReference type="STRING" id="709881.SAMN04489832_1125"/>
<dbReference type="AlphaFoldDB" id="A0A1N5UTD2"/>
<evidence type="ECO:0000313" key="3">
    <source>
        <dbReference type="EMBL" id="SIM63589.1"/>
    </source>
</evidence>
<dbReference type="InterPro" id="IPR056303">
    <property type="entry name" value="AMIN-like"/>
</dbReference>
<sequence>MRIRSALTALAVVLAGLVAGAGNSAAAGTTMATTASPYCGITWGSAEKSAGALSSAPLVDVRTGRHDCYDRVVFEFAGPVDGYAVGYGETWTEGEGLALSPYTAGGALLRVSLRAPAYDDSHVGTVPYRVGEHAANLLRYPTLRDVVFGGSFEGYSTFAVGVRARLPFRTFVLAGPAGHSRIVLDVAHKW</sequence>
<protein>
    <recommendedName>
        <fullName evidence="2">AMIN-like domain-containing protein</fullName>
    </recommendedName>
</protein>
<organism evidence="3 4">
    <name type="scientific">Micromonospora cremea</name>
    <dbReference type="NCBI Taxonomy" id="709881"/>
    <lineage>
        <taxon>Bacteria</taxon>
        <taxon>Bacillati</taxon>
        <taxon>Actinomycetota</taxon>
        <taxon>Actinomycetes</taxon>
        <taxon>Micromonosporales</taxon>
        <taxon>Micromonosporaceae</taxon>
        <taxon>Micromonospora</taxon>
    </lineage>
</organism>
<proteinExistence type="predicted"/>
<dbReference type="EMBL" id="FSQT01000001">
    <property type="protein sequence ID" value="SIM63589.1"/>
    <property type="molecule type" value="Genomic_DNA"/>
</dbReference>
<gene>
    <name evidence="3" type="ORF">SAMN04489832_1125</name>
</gene>
<dbReference type="Proteomes" id="UP000185124">
    <property type="component" value="Unassembled WGS sequence"/>
</dbReference>
<feature type="domain" description="AMIN-like" evidence="2">
    <location>
        <begin position="57"/>
        <end position="188"/>
    </location>
</feature>
<evidence type="ECO:0000313" key="4">
    <source>
        <dbReference type="Proteomes" id="UP000185124"/>
    </source>
</evidence>
<evidence type="ECO:0000256" key="1">
    <source>
        <dbReference type="SAM" id="SignalP"/>
    </source>
</evidence>
<reference evidence="4" key="1">
    <citation type="submission" date="2016-12" db="EMBL/GenBank/DDBJ databases">
        <authorList>
            <person name="Varghese N."/>
            <person name="Submissions S."/>
        </authorList>
    </citation>
    <scope>NUCLEOTIDE SEQUENCE [LARGE SCALE GENOMIC DNA]</scope>
    <source>
        <strain evidence="4">DSM 45599</strain>
    </source>
</reference>
<dbReference type="RefSeq" id="WP_074309269.1">
    <property type="nucleotide sequence ID" value="NZ_FSQT01000001.1"/>
</dbReference>
<feature type="signal peptide" evidence="1">
    <location>
        <begin position="1"/>
        <end position="21"/>
    </location>
</feature>
<feature type="chain" id="PRO_5039167140" description="AMIN-like domain-containing protein" evidence="1">
    <location>
        <begin position="22"/>
        <end position="190"/>
    </location>
</feature>
<evidence type="ECO:0000259" key="2">
    <source>
        <dbReference type="Pfam" id="PF24837"/>
    </source>
</evidence>
<dbReference type="Pfam" id="PF24837">
    <property type="entry name" value="AMIN-like"/>
    <property type="match status" value="1"/>
</dbReference>
<accession>A0A1N5UTD2</accession>
<keyword evidence="4" id="KW-1185">Reference proteome</keyword>